<dbReference type="InterPro" id="IPR015358">
    <property type="entry name" value="Tscrpt_reg_MerR_DNA-bd"/>
</dbReference>
<dbReference type="EMBL" id="BAAAXF010000057">
    <property type="protein sequence ID" value="GAA3500959.1"/>
    <property type="molecule type" value="Genomic_DNA"/>
</dbReference>
<evidence type="ECO:0000256" key="1">
    <source>
        <dbReference type="ARBA" id="ARBA00023015"/>
    </source>
</evidence>
<dbReference type="PANTHER" id="PTHR30204">
    <property type="entry name" value="REDOX-CYCLING DRUG-SENSING TRANSCRIPTIONAL ACTIVATOR SOXR"/>
    <property type="match status" value="1"/>
</dbReference>
<dbReference type="SMART" id="SM00422">
    <property type="entry name" value="HTH_MERR"/>
    <property type="match status" value="1"/>
</dbReference>
<evidence type="ECO:0000313" key="6">
    <source>
        <dbReference type="Proteomes" id="UP001501455"/>
    </source>
</evidence>
<evidence type="ECO:0000256" key="2">
    <source>
        <dbReference type="ARBA" id="ARBA00023125"/>
    </source>
</evidence>
<evidence type="ECO:0000313" key="5">
    <source>
        <dbReference type="EMBL" id="GAA3500959.1"/>
    </source>
</evidence>
<dbReference type="Gene3D" id="1.10.1660.10">
    <property type="match status" value="1"/>
</dbReference>
<dbReference type="SUPFAM" id="SSF46955">
    <property type="entry name" value="Putative DNA-binding domain"/>
    <property type="match status" value="1"/>
</dbReference>
<reference evidence="6" key="1">
    <citation type="journal article" date="2019" name="Int. J. Syst. Evol. Microbiol.">
        <title>The Global Catalogue of Microorganisms (GCM) 10K type strain sequencing project: providing services to taxonomists for standard genome sequencing and annotation.</title>
        <authorList>
            <consortium name="The Broad Institute Genomics Platform"/>
            <consortium name="The Broad Institute Genome Sequencing Center for Infectious Disease"/>
            <person name="Wu L."/>
            <person name="Ma J."/>
        </authorList>
    </citation>
    <scope>NUCLEOTIDE SEQUENCE [LARGE SCALE GENOMIC DNA]</scope>
    <source>
        <strain evidence="6">JCM 4816</strain>
    </source>
</reference>
<dbReference type="RefSeq" id="WP_086698032.1">
    <property type="nucleotide sequence ID" value="NZ_BAAAXF010000057.1"/>
</dbReference>
<keyword evidence="1" id="KW-0805">Transcription regulation</keyword>
<dbReference type="InterPro" id="IPR000551">
    <property type="entry name" value="MerR-type_HTH_dom"/>
</dbReference>
<dbReference type="Pfam" id="PF00376">
    <property type="entry name" value="MerR"/>
    <property type="match status" value="1"/>
</dbReference>
<protein>
    <submittedName>
        <fullName evidence="5">Hypoxia response transcriptional regulator</fullName>
    </submittedName>
</protein>
<dbReference type="PROSITE" id="PS00552">
    <property type="entry name" value="HTH_MERR_1"/>
    <property type="match status" value="1"/>
</dbReference>
<evidence type="ECO:0000256" key="3">
    <source>
        <dbReference type="ARBA" id="ARBA00023163"/>
    </source>
</evidence>
<dbReference type="PRINTS" id="PR00040">
    <property type="entry name" value="HTHMERR"/>
</dbReference>
<feature type="domain" description="HTH merR-type" evidence="4">
    <location>
        <begin position="4"/>
        <end position="73"/>
    </location>
</feature>
<dbReference type="Pfam" id="PF09278">
    <property type="entry name" value="MerR-DNA-bind"/>
    <property type="match status" value="1"/>
</dbReference>
<sequence>MAGTMTVGQAAQAAGVTRRAVRLYEERGLLASAPRTAAGYRLYDQDDIDTLVFIRRARALDLPLDDIAAILALRRGGTAPCTAVQELVDARIAEIDRTIADLRALRASLVATRRDAAEASPASQPGGAVCPIIERQATAAG</sequence>
<keyword evidence="2" id="KW-0238">DNA-binding</keyword>
<proteinExistence type="predicted"/>
<dbReference type="PROSITE" id="PS50937">
    <property type="entry name" value="HTH_MERR_2"/>
    <property type="match status" value="1"/>
</dbReference>
<evidence type="ECO:0000259" key="4">
    <source>
        <dbReference type="PROSITE" id="PS50937"/>
    </source>
</evidence>
<gene>
    <name evidence="5" type="ORF">GCM10019016_080660</name>
</gene>
<keyword evidence="3" id="KW-0804">Transcription</keyword>
<accession>A0ABP6U2R1</accession>
<dbReference type="Proteomes" id="UP001501455">
    <property type="component" value="Unassembled WGS sequence"/>
</dbReference>
<keyword evidence="6" id="KW-1185">Reference proteome</keyword>
<organism evidence="5 6">
    <name type="scientific">Streptomyces prasinosporus</name>
    <dbReference type="NCBI Taxonomy" id="68256"/>
    <lineage>
        <taxon>Bacteria</taxon>
        <taxon>Bacillati</taxon>
        <taxon>Actinomycetota</taxon>
        <taxon>Actinomycetes</taxon>
        <taxon>Kitasatosporales</taxon>
        <taxon>Streptomycetaceae</taxon>
        <taxon>Streptomyces</taxon>
        <taxon>Streptomyces albogriseolus group</taxon>
    </lineage>
</organism>
<comment type="caution">
    <text evidence="5">The sequence shown here is derived from an EMBL/GenBank/DDBJ whole genome shotgun (WGS) entry which is preliminary data.</text>
</comment>
<dbReference type="InterPro" id="IPR009061">
    <property type="entry name" value="DNA-bd_dom_put_sf"/>
</dbReference>
<dbReference type="InterPro" id="IPR047057">
    <property type="entry name" value="MerR_fam"/>
</dbReference>
<dbReference type="PANTHER" id="PTHR30204:SF94">
    <property type="entry name" value="HEAVY METAL-DEPENDENT TRANSCRIPTIONAL REGULATOR HI_0293-RELATED"/>
    <property type="match status" value="1"/>
</dbReference>
<name>A0ABP6U2R1_9ACTN</name>